<evidence type="ECO:0000313" key="6">
    <source>
        <dbReference type="Proteomes" id="UP000716291"/>
    </source>
</evidence>
<dbReference type="InterPro" id="IPR058750">
    <property type="entry name" value="TPR_Epg5"/>
</dbReference>
<accession>A0A9P7BRN9</accession>
<dbReference type="PANTHER" id="PTHR31139">
    <property type="entry name" value="ECTOPIC P GRANULES PROTEIN 5 HOMOLOG"/>
    <property type="match status" value="1"/>
</dbReference>
<dbReference type="Proteomes" id="UP000716291">
    <property type="component" value="Unassembled WGS sequence"/>
</dbReference>
<dbReference type="AlphaFoldDB" id="A0A9P7BRN9"/>
<evidence type="ECO:0000256" key="2">
    <source>
        <dbReference type="ARBA" id="ARBA00023006"/>
    </source>
</evidence>
<feature type="domain" description="Epg5-like TPR" evidence="4">
    <location>
        <begin position="892"/>
        <end position="1026"/>
    </location>
</feature>
<dbReference type="GO" id="GO:0005737">
    <property type="term" value="C:cytoplasm"/>
    <property type="evidence" value="ECO:0007669"/>
    <property type="project" value="TreeGrafter"/>
</dbReference>
<proteinExistence type="inferred from homology"/>
<evidence type="ECO:0000256" key="1">
    <source>
        <dbReference type="ARBA" id="ARBA00010948"/>
    </source>
</evidence>
<keyword evidence="6" id="KW-1185">Reference proteome</keyword>
<name>A0A9P7BRN9_RHIOR</name>
<evidence type="ECO:0000256" key="3">
    <source>
        <dbReference type="SAM" id="MobiDB-lite"/>
    </source>
</evidence>
<evidence type="ECO:0000313" key="5">
    <source>
        <dbReference type="EMBL" id="KAG1307255.1"/>
    </source>
</evidence>
<dbReference type="GO" id="GO:0097352">
    <property type="term" value="P:autophagosome maturation"/>
    <property type="evidence" value="ECO:0007669"/>
    <property type="project" value="TreeGrafter"/>
</dbReference>
<organism evidence="5 6">
    <name type="scientific">Rhizopus oryzae</name>
    <name type="common">Mucormycosis agent</name>
    <name type="synonym">Rhizopus arrhizus var. delemar</name>
    <dbReference type="NCBI Taxonomy" id="64495"/>
    <lineage>
        <taxon>Eukaryota</taxon>
        <taxon>Fungi</taxon>
        <taxon>Fungi incertae sedis</taxon>
        <taxon>Mucoromycota</taxon>
        <taxon>Mucoromycotina</taxon>
        <taxon>Mucoromycetes</taxon>
        <taxon>Mucorales</taxon>
        <taxon>Mucorineae</taxon>
        <taxon>Rhizopodaceae</taxon>
        <taxon>Rhizopus</taxon>
    </lineage>
</organism>
<protein>
    <recommendedName>
        <fullName evidence="4">Epg5-like TPR domain-containing protein</fullName>
    </recommendedName>
</protein>
<dbReference type="InterPro" id="IPR051436">
    <property type="entry name" value="Autophagy-related_EPG5"/>
</dbReference>
<reference evidence="5" key="1">
    <citation type="journal article" date="2020" name="Microb. Genom.">
        <title>Genetic diversity of clinical and environmental Mucorales isolates obtained from an investigation of mucormycosis cases among solid organ transplant recipients.</title>
        <authorList>
            <person name="Nguyen M.H."/>
            <person name="Kaul D."/>
            <person name="Muto C."/>
            <person name="Cheng S.J."/>
            <person name="Richter R.A."/>
            <person name="Bruno V.M."/>
            <person name="Liu G."/>
            <person name="Beyhan S."/>
            <person name="Sundermann A.J."/>
            <person name="Mounaud S."/>
            <person name="Pasculle A.W."/>
            <person name="Nierman W.C."/>
            <person name="Driscoll E."/>
            <person name="Cumbie R."/>
            <person name="Clancy C.J."/>
            <person name="Dupont C.L."/>
        </authorList>
    </citation>
    <scope>NUCLEOTIDE SEQUENCE</scope>
    <source>
        <strain evidence="5">GL11</strain>
    </source>
</reference>
<evidence type="ECO:0000259" key="4">
    <source>
        <dbReference type="Pfam" id="PF26573"/>
    </source>
</evidence>
<dbReference type="EMBL" id="JAANQT010000978">
    <property type="protein sequence ID" value="KAG1307255.1"/>
    <property type="molecule type" value="Genomic_DNA"/>
</dbReference>
<comment type="similarity">
    <text evidence="1">Belongs to the EPG5 family.</text>
</comment>
<dbReference type="Pfam" id="PF26573">
    <property type="entry name" value="TPR_Epg5_2"/>
    <property type="match status" value="1"/>
</dbReference>
<keyword evidence="2" id="KW-0072">Autophagy</keyword>
<sequence>MDKELASLLVNYKACLEQIFEINNKVDQLNTSEQLAANNEKTPEKVTELISKVKLDVDTALKRRCTEANTAKSDVQYYIDDALWNCACRTTLKPTKESDKCRLEQVLCTLFDIEKQSHDNIGDENSVNQFHEDLHQWLLQVATIYITVYTEMEDQKRVFLFLLDTPHVIWAVPLIQLPPIYDTRQMDSYIEIMSQLLEKATWTEEDNYLAILDQLTVDYHYSRFLESYRSKDNEEEADLLNITNKLTNILFNGTRRFHDMRSLTKRLCQTIIQITQLFIEGTNYDQDRIDTFLTDLIDLFHNTENYTTWIFLSQFPFKALSIQALWHLTLQLLHLDDFPEPVTLEKTLESPFGMDSFKSLLEDNQMHGIFMLNSLTNMCTSIPSGVDQLSQHDPIATCILIVVSYALFQIAFIDKELRNMYYKDVRDHFDIVCQQHSFIASLLLCWTVEHMSEMQNMALYLFHSLPINKWTVLKNDLKWLHQLLLSENTVDIQLAKYIIENLNYGYTYVMDPEISKSQPWHSRRRPFLSYDIHEDLAFLILDACQRFQPLSDTNKGTIDLVTSAVVSNYIATNSGNDFIHWSWTIVQKLKLYDCPLSTRAADIELSLTPTFLRTVLNSYSDMSASHSALVIYVSLMLSATSRHFLRFESGDGWLKLLTILKRGKPEAVIQIMSEMIPSFVYMHGDDLFNDASLLDFLKHLFLTKVQMESIIGANVWQAQLIDDSVMDQGFGFSYVDLMIHCWLKTVFRKNDWINQRALIAIMDSLCRLAFILKRRKLIHPMLIEEYRRLERQGNQQLQQQQQQQQQHLGENNGSPNLARFIRSMVYEGNVVPTLLANNDEWFGLRGINISKAPGINSHHIWFVFEALIAETAVERPYREEILKENFKHPKRPLDFFSIYRWLQHILIIPADHPLLPLFLQMFFCLHYQKLDDTTTLGSILFNKKPELLSKLRDYIANVQTYFGQKMIVAPDIAERFQQLYYAMWLWLGHNELLKHDYDLQQLPTHYNVDRLKLCYLRTEDEQPWYDESLYWVDLVDRNRLLQEFMQYPWESSERFRTKGKSEDCSTSSLKSRRSKMTSESTAAPLPPVYFREPNKVT</sequence>
<feature type="region of interest" description="Disordered" evidence="3">
    <location>
        <begin position="1056"/>
        <end position="1097"/>
    </location>
</feature>
<dbReference type="PANTHER" id="PTHR31139:SF4">
    <property type="entry name" value="ECTOPIC P GRANULES PROTEIN 5 HOMOLOG"/>
    <property type="match status" value="1"/>
</dbReference>
<gene>
    <name evidence="5" type="ORF">G6F64_006959</name>
</gene>
<comment type="caution">
    <text evidence="5">The sequence shown here is derived from an EMBL/GenBank/DDBJ whole genome shotgun (WGS) entry which is preliminary data.</text>
</comment>